<evidence type="ECO:0000256" key="1">
    <source>
        <dbReference type="SAM" id="MobiDB-lite"/>
    </source>
</evidence>
<feature type="region of interest" description="Disordered" evidence="1">
    <location>
        <begin position="136"/>
        <end position="158"/>
    </location>
</feature>
<evidence type="ECO:0000259" key="3">
    <source>
        <dbReference type="SMART" id="SM00198"/>
    </source>
</evidence>
<dbReference type="SMART" id="SM00198">
    <property type="entry name" value="SCP"/>
    <property type="match status" value="1"/>
</dbReference>
<feature type="compositionally biased region" description="Low complexity" evidence="1">
    <location>
        <begin position="195"/>
        <end position="218"/>
    </location>
</feature>
<dbReference type="InterPro" id="IPR035940">
    <property type="entry name" value="CAP_sf"/>
</dbReference>
<reference evidence="4" key="2">
    <citation type="journal article" date="2023" name="IMA Fungus">
        <title>Comparative genomic study of the Penicillium genus elucidates a diverse pangenome and 15 lateral gene transfer events.</title>
        <authorList>
            <person name="Petersen C."/>
            <person name="Sorensen T."/>
            <person name="Nielsen M.R."/>
            <person name="Sondergaard T.E."/>
            <person name="Sorensen J.L."/>
            <person name="Fitzpatrick D.A."/>
            <person name="Frisvad J.C."/>
            <person name="Nielsen K.L."/>
        </authorList>
    </citation>
    <scope>NUCLEOTIDE SEQUENCE</scope>
    <source>
        <strain evidence="4">IBT 19713</strain>
    </source>
</reference>
<dbReference type="Proteomes" id="UP001150941">
    <property type="component" value="Unassembled WGS sequence"/>
</dbReference>
<reference evidence="4" key="1">
    <citation type="submission" date="2022-11" db="EMBL/GenBank/DDBJ databases">
        <authorList>
            <person name="Petersen C."/>
        </authorList>
    </citation>
    <scope>NUCLEOTIDE SEQUENCE</scope>
    <source>
        <strain evidence="4">IBT 19713</strain>
    </source>
</reference>
<keyword evidence="5" id="KW-1185">Reference proteome</keyword>
<dbReference type="AlphaFoldDB" id="A0A9W9P7P0"/>
<dbReference type="SUPFAM" id="SSF55797">
    <property type="entry name" value="PR-1-like"/>
    <property type="match status" value="1"/>
</dbReference>
<dbReference type="InterPro" id="IPR001283">
    <property type="entry name" value="CRISP-related"/>
</dbReference>
<dbReference type="InterPro" id="IPR014044">
    <property type="entry name" value="CAP_dom"/>
</dbReference>
<feature type="domain" description="SCP" evidence="3">
    <location>
        <begin position="60"/>
        <end position="180"/>
    </location>
</feature>
<dbReference type="PRINTS" id="PR00837">
    <property type="entry name" value="V5TPXLIKE"/>
</dbReference>
<feature type="chain" id="PRO_5040900439" description="SCP domain-containing protein" evidence="2">
    <location>
        <begin position="26"/>
        <end position="262"/>
    </location>
</feature>
<evidence type="ECO:0000313" key="5">
    <source>
        <dbReference type="Proteomes" id="UP001150941"/>
    </source>
</evidence>
<organism evidence="4 5">
    <name type="scientific">Penicillium chermesinum</name>
    <dbReference type="NCBI Taxonomy" id="63820"/>
    <lineage>
        <taxon>Eukaryota</taxon>
        <taxon>Fungi</taxon>
        <taxon>Dikarya</taxon>
        <taxon>Ascomycota</taxon>
        <taxon>Pezizomycotina</taxon>
        <taxon>Eurotiomycetes</taxon>
        <taxon>Eurotiomycetidae</taxon>
        <taxon>Eurotiales</taxon>
        <taxon>Aspergillaceae</taxon>
        <taxon>Penicillium</taxon>
    </lineage>
</organism>
<accession>A0A9W9P7P0</accession>
<comment type="caution">
    <text evidence="4">The sequence shown here is derived from an EMBL/GenBank/DDBJ whole genome shotgun (WGS) entry which is preliminary data.</text>
</comment>
<feature type="signal peptide" evidence="2">
    <location>
        <begin position="1"/>
        <end position="25"/>
    </location>
</feature>
<keyword evidence="2" id="KW-0732">Signal</keyword>
<dbReference type="OrthoDB" id="337038at2759"/>
<dbReference type="GeneID" id="83200594"/>
<dbReference type="RefSeq" id="XP_058332294.1">
    <property type="nucleotide sequence ID" value="XM_058473291.1"/>
</dbReference>
<name>A0A9W9P7P0_9EURO</name>
<sequence length="262" mass="28606">MTEIRWIIRPWLLLLLLGFFMKARAEEEVVVTVTATAHATTFVQATPTVPKPASYTSLSDFQDTVLRVSNQYRATHDAASLVWNETLADYSQKWAEKCIWKHSDGPYGENLAFGYANASAAVIAWGDEGELYNFQKPTGFTEETDDKTRRDVSPRAADGTSRAQGWYVVCEYTPAGNVVGDHNAYFKKNVSPKNTAMTTSSTTSSASSTATTTAPTSSDQPQGGAGANSLESPLPHDVTRSWNSRGRNGPVYLIATLTSYVL</sequence>
<proteinExistence type="predicted"/>
<evidence type="ECO:0000313" key="4">
    <source>
        <dbReference type="EMBL" id="KAJ5239375.1"/>
    </source>
</evidence>
<dbReference type="Gene3D" id="3.40.33.10">
    <property type="entry name" value="CAP"/>
    <property type="match status" value="1"/>
</dbReference>
<feature type="region of interest" description="Disordered" evidence="1">
    <location>
        <begin position="193"/>
        <end position="245"/>
    </location>
</feature>
<dbReference type="PANTHER" id="PTHR10334">
    <property type="entry name" value="CYSTEINE-RICH SECRETORY PROTEIN-RELATED"/>
    <property type="match status" value="1"/>
</dbReference>
<dbReference type="Pfam" id="PF00188">
    <property type="entry name" value="CAP"/>
    <property type="match status" value="1"/>
</dbReference>
<protein>
    <recommendedName>
        <fullName evidence="3">SCP domain-containing protein</fullName>
    </recommendedName>
</protein>
<evidence type="ECO:0000256" key="2">
    <source>
        <dbReference type="SAM" id="SignalP"/>
    </source>
</evidence>
<dbReference type="EMBL" id="JAPQKS010000003">
    <property type="protein sequence ID" value="KAJ5239375.1"/>
    <property type="molecule type" value="Genomic_DNA"/>
</dbReference>
<gene>
    <name evidence="4" type="ORF">N7468_003994</name>
</gene>